<keyword evidence="4 5" id="KW-0472">Membrane</keyword>
<dbReference type="RefSeq" id="WP_027413878.1">
    <property type="nucleotide sequence ID" value="NZ_BMWS01000044.1"/>
</dbReference>
<feature type="transmembrane region" description="Helical" evidence="5">
    <location>
        <begin position="20"/>
        <end position="37"/>
    </location>
</feature>
<evidence type="ECO:0000256" key="4">
    <source>
        <dbReference type="ARBA" id="ARBA00023136"/>
    </source>
</evidence>
<evidence type="ECO:0000313" key="8">
    <source>
        <dbReference type="Proteomes" id="UP000601108"/>
    </source>
</evidence>
<evidence type="ECO:0000259" key="6">
    <source>
        <dbReference type="Pfam" id="PF12698"/>
    </source>
</evidence>
<accession>A0A918JYS1</accession>
<protein>
    <submittedName>
        <fullName evidence="7">ABC transporter permease</fullName>
    </submittedName>
</protein>
<dbReference type="EMBL" id="BMWS01000044">
    <property type="protein sequence ID" value="GGX34119.1"/>
    <property type="molecule type" value="Genomic_DNA"/>
</dbReference>
<keyword evidence="2 5" id="KW-0812">Transmembrane</keyword>
<sequence length="480" mass="54966">MSYEILTAKLFWKTAFKNKAVFLLTLFIGVLLVYAAYTGWSNFKTQNEIRTKYQAEARKDWLSNPDKHPHRMAHYGHFAFRPKAPLSVFDFGMESFFGSMIFLEAHKQNTVNFSEASFSTGMLRFGEISIAMILQVLLPLLIFFIGFGAIATERQNGTLKILLSQGLTWRSLILGKSLGIIAVVMTLFVPIVLTMIGLCFILQESDFSKDEIFRLFLIIVFYFIYLGIFCVVAVLISAVSKTSKTALTSLIGIWLFFTIILPRASQALGSSIYETPSKAKFTSAIHKDVLQFGDSHNPNDPYYKKLKDSLLAVYKVDSLKKLPFNYSGYQMREGEKISANIYNQHYDQLLNIYEKQNSFSKAMAFVNPFMAIKNISMALSSTDFASFTDFQKQAEKYRYHLAQEMNELQMKYISNDAEGSSGKKHILDKKHWEEVEEFEYKPSNISLVFKNELISFFAFAFWIVLLVFFSNKLSKTLKAI</sequence>
<dbReference type="GO" id="GO:0140359">
    <property type="term" value="F:ABC-type transporter activity"/>
    <property type="evidence" value="ECO:0007669"/>
    <property type="project" value="InterPro"/>
</dbReference>
<dbReference type="InterPro" id="IPR013525">
    <property type="entry name" value="ABC2_TM"/>
</dbReference>
<gene>
    <name evidence="7" type="ORF">GCM10007384_38470</name>
</gene>
<feature type="transmembrane region" description="Helical" evidence="5">
    <location>
        <begin position="453"/>
        <end position="470"/>
    </location>
</feature>
<feature type="transmembrane region" description="Helical" evidence="5">
    <location>
        <begin position="246"/>
        <end position="264"/>
    </location>
</feature>
<dbReference type="Proteomes" id="UP000601108">
    <property type="component" value="Unassembled WGS sequence"/>
</dbReference>
<evidence type="ECO:0000256" key="5">
    <source>
        <dbReference type="SAM" id="Phobius"/>
    </source>
</evidence>
<name>A0A918JYS1_9FLAO</name>
<dbReference type="Pfam" id="PF12040">
    <property type="entry name" value="DUF3526"/>
    <property type="match status" value="1"/>
</dbReference>
<feature type="domain" description="ABC-2 type transporter transmembrane" evidence="6">
    <location>
        <begin position="133"/>
        <end position="261"/>
    </location>
</feature>
<dbReference type="Pfam" id="PF12698">
    <property type="entry name" value="ABC2_membrane_3"/>
    <property type="match status" value="1"/>
</dbReference>
<feature type="transmembrane region" description="Helical" evidence="5">
    <location>
        <begin position="215"/>
        <end position="239"/>
    </location>
</feature>
<dbReference type="AlphaFoldDB" id="A0A918JYS1"/>
<dbReference type="PANTHER" id="PTHR43471">
    <property type="entry name" value="ABC TRANSPORTER PERMEASE"/>
    <property type="match status" value="1"/>
</dbReference>
<proteinExistence type="predicted"/>
<comment type="caution">
    <text evidence="7">The sequence shown here is derived from an EMBL/GenBank/DDBJ whole genome shotgun (WGS) entry which is preliminary data.</text>
</comment>
<feature type="transmembrane region" description="Helical" evidence="5">
    <location>
        <begin position="128"/>
        <end position="152"/>
    </location>
</feature>
<dbReference type="GO" id="GO:0016020">
    <property type="term" value="C:membrane"/>
    <property type="evidence" value="ECO:0007669"/>
    <property type="project" value="UniProtKB-SubCell"/>
</dbReference>
<evidence type="ECO:0000256" key="3">
    <source>
        <dbReference type="ARBA" id="ARBA00022989"/>
    </source>
</evidence>
<evidence type="ECO:0000313" key="7">
    <source>
        <dbReference type="EMBL" id="GGX34119.1"/>
    </source>
</evidence>
<comment type="subcellular location">
    <subcellularLocation>
        <location evidence="1">Membrane</location>
        <topology evidence="1">Multi-pass membrane protein</topology>
    </subcellularLocation>
</comment>
<dbReference type="InterPro" id="IPR021913">
    <property type="entry name" value="DUF3526"/>
</dbReference>
<keyword evidence="8" id="KW-1185">Reference proteome</keyword>
<organism evidence="7 8">
    <name type="scientific">Aquimarina muelleri</name>
    <dbReference type="NCBI Taxonomy" id="279356"/>
    <lineage>
        <taxon>Bacteria</taxon>
        <taxon>Pseudomonadati</taxon>
        <taxon>Bacteroidota</taxon>
        <taxon>Flavobacteriia</taxon>
        <taxon>Flavobacteriales</taxon>
        <taxon>Flavobacteriaceae</taxon>
        <taxon>Aquimarina</taxon>
    </lineage>
</organism>
<dbReference type="PANTHER" id="PTHR43471:SF1">
    <property type="entry name" value="ABC TRANSPORTER PERMEASE PROTEIN NOSY-RELATED"/>
    <property type="match status" value="1"/>
</dbReference>
<keyword evidence="3 5" id="KW-1133">Transmembrane helix</keyword>
<evidence type="ECO:0000256" key="2">
    <source>
        <dbReference type="ARBA" id="ARBA00022692"/>
    </source>
</evidence>
<reference evidence="7 8" key="1">
    <citation type="journal article" date="2014" name="Int. J. Syst. Evol. Microbiol.">
        <title>Complete genome sequence of Corynebacterium casei LMG S-19264T (=DSM 44701T), isolated from a smear-ripened cheese.</title>
        <authorList>
            <consortium name="US DOE Joint Genome Institute (JGI-PGF)"/>
            <person name="Walter F."/>
            <person name="Albersmeier A."/>
            <person name="Kalinowski J."/>
            <person name="Ruckert C."/>
        </authorList>
    </citation>
    <scope>NUCLEOTIDE SEQUENCE [LARGE SCALE GENOMIC DNA]</scope>
    <source>
        <strain evidence="7 8">KCTC 12285</strain>
    </source>
</reference>
<feature type="transmembrane region" description="Helical" evidence="5">
    <location>
        <begin position="173"/>
        <end position="203"/>
    </location>
</feature>
<evidence type="ECO:0000256" key="1">
    <source>
        <dbReference type="ARBA" id="ARBA00004141"/>
    </source>
</evidence>